<dbReference type="SMART" id="SM00173">
    <property type="entry name" value="RAS"/>
    <property type="match status" value="1"/>
</dbReference>
<dbReference type="CDD" id="cd00154">
    <property type="entry name" value="Rab"/>
    <property type="match status" value="1"/>
</dbReference>
<dbReference type="PROSITE" id="PS51419">
    <property type="entry name" value="RAB"/>
    <property type="match status" value="1"/>
</dbReference>
<dbReference type="Pfam" id="PF00071">
    <property type="entry name" value="Ras"/>
    <property type="match status" value="1"/>
</dbReference>
<dbReference type="AlphaFoldDB" id="A0A6A4W1C4"/>
<dbReference type="Gene3D" id="3.40.50.300">
    <property type="entry name" value="P-loop containing nucleotide triphosphate hydrolases"/>
    <property type="match status" value="1"/>
</dbReference>
<dbReference type="PROSITE" id="PS51421">
    <property type="entry name" value="RAS"/>
    <property type="match status" value="1"/>
</dbReference>
<evidence type="ECO:0000256" key="1">
    <source>
        <dbReference type="ARBA" id="ARBA00022741"/>
    </source>
</evidence>
<keyword evidence="2" id="KW-0342">GTP-binding</keyword>
<gene>
    <name evidence="3" type="primary">RAB43</name>
    <name evidence="3" type="ORF">FJT64_000394</name>
</gene>
<proteinExistence type="predicted"/>
<dbReference type="Proteomes" id="UP000440578">
    <property type="component" value="Unassembled WGS sequence"/>
</dbReference>
<reference evidence="3 4" key="1">
    <citation type="submission" date="2019-07" db="EMBL/GenBank/DDBJ databases">
        <title>Draft genome assembly of a fouling barnacle, Amphibalanus amphitrite (Darwin, 1854): The first reference genome for Thecostraca.</title>
        <authorList>
            <person name="Kim W."/>
        </authorList>
    </citation>
    <scope>NUCLEOTIDE SEQUENCE [LARGE SCALE GENOMIC DNA]</scope>
    <source>
        <strain evidence="3">SNU_AA5</strain>
        <tissue evidence="3">Soma without cirri and trophi</tissue>
    </source>
</reference>
<dbReference type="GO" id="GO:0005525">
    <property type="term" value="F:GTP binding"/>
    <property type="evidence" value="ECO:0007669"/>
    <property type="project" value="UniProtKB-KW"/>
</dbReference>
<dbReference type="EMBL" id="VIIS01001398">
    <property type="protein sequence ID" value="KAF0299039.1"/>
    <property type="molecule type" value="Genomic_DNA"/>
</dbReference>
<organism evidence="3 4">
    <name type="scientific">Amphibalanus amphitrite</name>
    <name type="common">Striped barnacle</name>
    <name type="synonym">Balanus amphitrite</name>
    <dbReference type="NCBI Taxonomy" id="1232801"/>
    <lineage>
        <taxon>Eukaryota</taxon>
        <taxon>Metazoa</taxon>
        <taxon>Ecdysozoa</taxon>
        <taxon>Arthropoda</taxon>
        <taxon>Crustacea</taxon>
        <taxon>Multicrustacea</taxon>
        <taxon>Cirripedia</taxon>
        <taxon>Thoracica</taxon>
        <taxon>Thoracicalcarea</taxon>
        <taxon>Balanomorpha</taxon>
        <taxon>Balanoidea</taxon>
        <taxon>Balanidae</taxon>
        <taxon>Amphibalaninae</taxon>
        <taxon>Amphibalanus</taxon>
    </lineage>
</organism>
<dbReference type="InterPro" id="IPR050227">
    <property type="entry name" value="Rab"/>
</dbReference>
<keyword evidence="1" id="KW-0547">Nucleotide-binding</keyword>
<sequence length="91" mass="10584">MLEFGKVYDVTKRSSFTSVRRWMDEVRRYTTPNVAVVLIGNKCDMADHEIKPEETDALMDSYPEIFAFIETSAKENHKVEEPFLRLAKVLV</sequence>
<name>A0A6A4W1C4_AMPAM</name>
<dbReference type="SUPFAM" id="SSF52540">
    <property type="entry name" value="P-loop containing nucleoside triphosphate hydrolases"/>
    <property type="match status" value="1"/>
</dbReference>
<protein>
    <submittedName>
        <fullName evidence="3">Ras-related protein Rab-43</fullName>
    </submittedName>
</protein>
<dbReference type="SMART" id="SM00175">
    <property type="entry name" value="RAB"/>
    <property type="match status" value="1"/>
</dbReference>
<dbReference type="InterPro" id="IPR001806">
    <property type="entry name" value="Small_GTPase"/>
</dbReference>
<accession>A0A6A4W1C4</accession>
<dbReference type="PANTHER" id="PTHR47977">
    <property type="entry name" value="RAS-RELATED PROTEIN RAB"/>
    <property type="match status" value="1"/>
</dbReference>
<keyword evidence="4" id="KW-1185">Reference proteome</keyword>
<dbReference type="OrthoDB" id="9989112at2759"/>
<evidence type="ECO:0000256" key="2">
    <source>
        <dbReference type="ARBA" id="ARBA00023134"/>
    </source>
</evidence>
<comment type="caution">
    <text evidence="3">The sequence shown here is derived from an EMBL/GenBank/DDBJ whole genome shotgun (WGS) entry which is preliminary data.</text>
</comment>
<evidence type="ECO:0000313" key="4">
    <source>
        <dbReference type="Proteomes" id="UP000440578"/>
    </source>
</evidence>
<dbReference type="InterPro" id="IPR027417">
    <property type="entry name" value="P-loop_NTPase"/>
</dbReference>
<dbReference type="GO" id="GO:0003924">
    <property type="term" value="F:GTPase activity"/>
    <property type="evidence" value="ECO:0007669"/>
    <property type="project" value="InterPro"/>
</dbReference>
<evidence type="ECO:0000313" key="3">
    <source>
        <dbReference type="EMBL" id="KAF0299039.1"/>
    </source>
</evidence>